<name>A0A1G8YJ73_9FIRM</name>
<sequence length="53" mass="5984">MIKKLVSLGLIALTLVTLYPKDINTYKTHDTKVLTLEDSIDSFKSQTTIKQIC</sequence>
<evidence type="ECO:0000313" key="1">
    <source>
        <dbReference type="EMBL" id="SDK02892.1"/>
    </source>
</evidence>
<dbReference type="AlphaFoldDB" id="A0A1G8YJ73"/>
<proteinExistence type="predicted"/>
<accession>A0A1G8YJ73</accession>
<organism evidence="1 2">
    <name type="scientific">Natronincola ferrireducens</name>
    <dbReference type="NCBI Taxonomy" id="393762"/>
    <lineage>
        <taxon>Bacteria</taxon>
        <taxon>Bacillati</taxon>
        <taxon>Bacillota</taxon>
        <taxon>Clostridia</taxon>
        <taxon>Peptostreptococcales</taxon>
        <taxon>Natronincolaceae</taxon>
        <taxon>Natronincola</taxon>
    </lineage>
</organism>
<dbReference type="RefSeq" id="WP_176762020.1">
    <property type="nucleotide sequence ID" value="NZ_FNFP01000001.1"/>
</dbReference>
<dbReference type="EMBL" id="FNFP01000001">
    <property type="protein sequence ID" value="SDK02892.1"/>
    <property type="molecule type" value="Genomic_DNA"/>
</dbReference>
<protein>
    <submittedName>
        <fullName evidence="1">Uncharacterized protein</fullName>
    </submittedName>
</protein>
<gene>
    <name evidence="1" type="ORF">SAMN05660472_00561</name>
</gene>
<keyword evidence="2" id="KW-1185">Reference proteome</keyword>
<evidence type="ECO:0000313" key="2">
    <source>
        <dbReference type="Proteomes" id="UP000198718"/>
    </source>
</evidence>
<reference evidence="1 2" key="1">
    <citation type="submission" date="2016-10" db="EMBL/GenBank/DDBJ databases">
        <authorList>
            <person name="de Groot N.N."/>
        </authorList>
    </citation>
    <scope>NUCLEOTIDE SEQUENCE [LARGE SCALE GENOMIC DNA]</scope>
    <source>
        <strain evidence="1 2">DSM 18346</strain>
    </source>
</reference>
<dbReference type="Proteomes" id="UP000198718">
    <property type="component" value="Unassembled WGS sequence"/>
</dbReference>